<gene>
    <name evidence="2" type="ORF">QOZ93_002807</name>
</gene>
<dbReference type="Proteomes" id="UP001224418">
    <property type="component" value="Unassembled WGS sequence"/>
</dbReference>
<evidence type="ECO:0000256" key="1">
    <source>
        <dbReference type="SAM" id="Phobius"/>
    </source>
</evidence>
<feature type="transmembrane region" description="Helical" evidence="1">
    <location>
        <begin position="356"/>
        <end position="373"/>
    </location>
</feature>
<feature type="transmembrane region" description="Helical" evidence="1">
    <location>
        <begin position="136"/>
        <end position="155"/>
    </location>
</feature>
<feature type="transmembrane region" description="Helical" evidence="1">
    <location>
        <begin position="67"/>
        <end position="90"/>
    </location>
</feature>
<reference evidence="2 3" key="1">
    <citation type="submission" date="2023-07" db="EMBL/GenBank/DDBJ databases">
        <title>Genomic Encyclopedia of Type Strains, Phase IV (KMG-IV): sequencing the most valuable type-strain genomes for metagenomic binning, comparative biology and taxonomic classification.</title>
        <authorList>
            <person name="Goeker M."/>
        </authorList>
    </citation>
    <scope>NUCLEOTIDE SEQUENCE [LARGE SCALE GENOMIC DNA]</scope>
    <source>
        <strain evidence="2 3">DSM 1400</strain>
    </source>
</reference>
<dbReference type="Pfam" id="PF16962">
    <property type="entry name" value="ABC_export"/>
    <property type="match status" value="1"/>
</dbReference>
<evidence type="ECO:0000313" key="2">
    <source>
        <dbReference type="EMBL" id="MDQ0481039.1"/>
    </source>
</evidence>
<dbReference type="InterPro" id="IPR031584">
    <property type="entry name" value="Put_ABC_export"/>
</dbReference>
<feature type="transmembrane region" description="Helical" evidence="1">
    <location>
        <begin position="193"/>
        <end position="216"/>
    </location>
</feature>
<feature type="transmembrane region" description="Helical" evidence="1">
    <location>
        <begin position="259"/>
        <end position="281"/>
    </location>
</feature>
<dbReference type="EMBL" id="JAUSWN010000049">
    <property type="protein sequence ID" value="MDQ0481039.1"/>
    <property type="molecule type" value="Genomic_DNA"/>
</dbReference>
<dbReference type="RefSeq" id="WP_307357456.1">
    <property type="nucleotide sequence ID" value="NZ_BAAACJ010000054.1"/>
</dbReference>
<sequence length="545" mass="62341">MCNSVLDDFVRLLRINFLKSKGVIKFLLSDPISAIKVVKDIIFAFGFIGFFIISGARSYAKNPNDNFFVMIFNSGIVDLVIMIAVFLYIVIKFLNSEISFNTSYFKSSDINYLFPSPINERVIMTYCLLREAIKNIFYFMLFFIFICIICKVSILKFFIASIGYALLTLSFSGVNYLMFSLKVRFNCIKLINSLKLLFIVGIFTFIGYKIIFNLSIFNGFHTYMEYANFIKINILDRIPLLSTIKEFILYPYKNGSLTYSSFIILALISLIINGLAIYFGVDYYEEVSEGVSELNEVIKDIEISKKSDEPFKDKKFSKQFLKSSNDVFNKLKFKGSGAFIYKANIYFKRFSGRKKVIICTSLFTVISIVIRVFTRSISVINEPLVFNGVMLLFAYLYSNISGSSARIIEHDMEKSYLSLLPGDIITKILYVGFYNIIAHTLMLIPMIVLVIANPAINFLQVILWIIFIILFSNMIFMENLLPKFLSSKLKIGKSFFSSIFNYAVLFIGIIAVKNLYKAYGSITLCLLIGICCVVIFNLILIFTSV</sequence>
<feature type="transmembrane region" description="Helical" evidence="1">
    <location>
        <begin position="385"/>
        <end position="408"/>
    </location>
</feature>
<comment type="caution">
    <text evidence="2">The sequence shown here is derived from an EMBL/GenBank/DDBJ whole genome shotgun (WGS) entry which is preliminary data.</text>
</comment>
<name>A0ABU0JVA8_HATLI</name>
<accession>A0ABU0JVA8</accession>
<feature type="transmembrane region" description="Helical" evidence="1">
    <location>
        <begin position="41"/>
        <end position="60"/>
    </location>
</feature>
<keyword evidence="1" id="KW-0472">Membrane</keyword>
<feature type="transmembrane region" description="Helical" evidence="1">
    <location>
        <begin position="161"/>
        <end position="181"/>
    </location>
</feature>
<evidence type="ECO:0000313" key="3">
    <source>
        <dbReference type="Proteomes" id="UP001224418"/>
    </source>
</evidence>
<keyword evidence="1" id="KW-1133">Transmembrane helix</keyword>
<evidence type="ECO:0008006" key="4">
    <source>
        <dbReference type="Google" id="ProtNLM"/>
    </source>
</evidence>
<keyword evidence="3" id="KW-1185">Reference proteome</keyword>
<protein>
    <recommendedName>
        <fullName evidence="4">ABC transporter permease</fullName>
    </recommendedName>
</protein>
<organism evidence="2 3">
    <name type="scientific">Hathewaya limosa</name>
    <name type="common">Clostridium limosum</name>
    <dbReference type="NCBI Taxonomy" id="1536"/>
    <lineage>
        <taxon>Bacteria</taxon>
        <taxon>Bacillati</taxon>
        <taxon>Bacillota</taxon>
        <taxon>Clostridia</taxon>
        <taxon>Eubacteriales</taxon>
        <taxon>Clostridiaceae</taxon>
        <taxon>Hathewaya</taxon>
    </lineage>
</organism>
<feature type="transmembrane region" description="Helical" evidence="1">
    <location>
        <begin position="493"/>
        <end position="512"/>
    </location>
</feature>
<proteinExistence type="predicted"/>
<feature type="transmembrane region" description="Helical" evidence="1">
    <location>
        <begin position="428"/>
        <end position="452"/>
    </location>
</feature>
<feature type="transmembrane region" description="Helical" evidence="1">
    <location>
        <begin position="518"/>
        <end position="542"/>
    </location>
</feature>
<keyword evidence="1" id="KW-0812">Transmembrane</keyword>
<feature type="transmembrane region" description="Helical" evidence="1">
    <location>
        <begin position="458"/>
        <end position="481"/>
    </location>
</feature>